<dbReference type="PANTHER" id="PTHR44591:SF14">
    <property type="entry name" value="PROTEIN PILG"/>
    <property type="match status" value="1"/>
</dbReference>
<dbReference type="RefSeq" id="WP_057754019.1">
    <property type="nucleotide sequence ID" value="NZ_JQBP01000002.1"/>
</dbReference>
<dbReference type="SUPFAM" id="SSF52172">
    <property type="entry name" value="CheY-like"/>
    <property type="match status" value="1"/>
</dbReference>
<protein>
    <submittedName>
        <fullName evidence="5">DNA-binding response regulator</fullName>
    </submittedName>
</protein>
<feature type="modified residue" description="4-aspartylphosphate" evidence="3">
    <location>
        <position position="53"/>
    </location>
</feature>
<gene>
    <name evidence="5" type="ORF">IV73_GL000406</name>
</gene>
<dbReference type="InterPro" id="IPR013972">
    <property type="entry name" value="YcbB"/>
</dbReference>
<accession>A0A0R2JD21</accession>
<dbReference type="PROSITE" id="PS50110">
    <property type="entry name" value="RESPONSE_REGULATORY"/>
    <property type="match status" value="1"/>
</dbReference>
<dbReference type="OrthoDB" id="9780153at2"/>
<dbReference type="AlphaFoldDB" id="A0A0R2JD21"/>
<dbReference type="Gene3D" id="3.40.50.2300">
    <property type="match status" value="1"/>
</dbReference>
<dbReference type="InterPro" id="IPR011006">
    <property type="entry name" value="CheY-like_superfamily"/>
</dbReference>
<proteinExistence type="predicted"/>
<dbReference type="InterPro" id="IPR001789">
    <property type="entry name" value="Sig_transdc_resp-reg_receiver"/>
</dbReference>
<dbReference type="GO" id="GO:0000160">
    <property type="term" value="P:phosphorelay signal transduction system"/>
    <property type="evidence" value="ECO:0007669"/>
    <property type="project" value="UniProtKB-KW"/>
</dbReference>
<dbReference type="GO" id="GO:0003677">
    <property type="term" value="F:DNA binding"/>
    <property type="evidence" value="ECO:0007669"/>
    <property type="project" value="UniProtKB-KW"/>
</dbReference>
<reference evidence="5 6" key="1">
    <citation type="journal article" date="2015" name="Genome Announc.">
        <title>Expanding the biotechnology potential of lactobacilli through comparative genomics of 213 strains and associated genera.</title>
        <authorList>
            <person name="Sun Z."/>
            <person name="Harris H.M."/>
            <person name="McCann A."/>
            <person name="Guo C."/>
            <person name="Argimon S."/>
            <person name="Zhang W."/>
            <person name="Yang X."/>
            <person name="Jeffery I.B."/>
            <person name="Cooney J.C."/>
            <person name="Kagawa T.F."/>
            <person name="Liu W."/>
            <person name="Song Y."/>
            <person name="Salvetti E."/>
            <person name="Wrobel A."/>
            <person name="Rasinkangas P."/>
            <person name="Parkhill J."/>
            <person name="Rea M.C."/>
            <person name="O'Sullivan O."/>
            <person name="Ritari J."/>
            <person name="Douillard F.P."/>
            <person name="Paul Ross R."/>
            <person name="Yang R."/>
            <person name="Briner A.E."/>
            <person name="Felis G.E."/>
            <person name="de Vos W.M."/>
            <person name="Barrangou R."/>
            <person name="Klaenhammer T.R."/>
            <person name="Caufield P.W."/>
            <person name="Cui Y."/>
            <person name="Zhang H."/>
            <person name="O'Toole P.W."/>
        </authorList>
    </citation>
    <scope>NUCLEOTIDE SEQUENCE [LARGE SCALE GENOMIC DNA]</scope>
    <source>
        <strain evidence="5 6">DSM 20593</strain>
    </source>
</reference>
<dbReference type="Pfam" id="PF00072">
    <property type="entry name" value="Response_reg"/>
    <property type="match status" value="1"/>
</dbReference>
<evidence type="ECO:0000259" key="4">
    <source>
        <dbReference type="PROSITE" id="PS50110"/>
    </source>
</evidence>
<evidence type="ECO:0000256" key="1">
    <source>
        <dbReference type="ARBA" id="ARBA00022553"/>
    </source>
</evidence>
<evidence type="ECO:0000313" key="6">
    <source>
        <dbReference type="Proteomes" id="UP000051655"/>
    </source>
</evidence>
<dbReference type="Pfam" id="PF08664">
    <property type="entry name" value="YcbB"/>
    <property type="match status" value="1"/>
</dbReference>
<dbReference type="Proteomes" id="UP000051655">
    <property type="component" value="Unassembled WGS sequence"/>
</dbReference>
<dbReference type="PANTHER" id="PTHR44591">
    <property type="entry name" value="STRESS RESPONSE REGULATOR PROTEIN 1"/>
    <property type="match status" value="1"/>
</dbReference>
<keyword evidence="1 3" id="KW-0597">Phosphoprotein</keyword>
<evidence type="ECO:0000256" key="2">
    <source>
        <dbReference type="ARBA" id="ARBA00023012"/>
    </source>
</evidence>
<dbReference type="InterPro" id="IPR050595">
    <property type="entry name" value="Bact_response_regulator"/>
</dbReference>
<feature type="domain" description="Response regulatory" evidence="4">
    <location>
        <begin position="2"/>
        <end position="118"/>
    </location>
</feature>
<organism evidence="5 6">
    <name type="scientific">Weissella kandleri</name>
    <dbReference type="NCBI Taxonomy" id="1616"/>
    <lineage>
        <taxon>Bacteria</taxon>
        <taxon>Bacillati</taxon>
        <taxon>Bacillota</taxon>
        <taxon>Bacilli</taxon>
        <taxon>Lactobacillales</taxon>
        <taxon>Lactobacillaceae</taxon>
        <taxon>Weissella</taxon>
    </lineage>
</organism>
<keyword evidence="5" id="KW-0238">DNA-binding</keyword>
<evidence type="ECO:0000256" key="3">
    <source>
        <dbReference type="PROSITE-ProRule" id="PRU00169"/>
    </source>
</evidence>
<sequence length="280" mass="32256">MNFYIIDDDQAVPLVLQQIIEQDHNAMVVGTSQDALSGLQAVLTLDVDILLVDLLMPELSGIDLVLRLKQQRPQIKVIMISQVRDLELRETAYQAGIEFFIDKPINVIEVKTVIEKVRDSLQMQTKLAYIQSLVGSEKMQQSPPAQTVPQAMEQVRTILKYLGISTEAGTADILFTAEIMLEHHLHFNQIDFEKQYTIDQHEKKIIFQRMRRAMKKGLTNLATRQLDDFNDDIALDYGNILYDYKNVRMEMLYLKGQHHTHGKVALRKFMEGLILMAERE</sequence>
<keyword evidence="2" id="KW-0902">Two-component regulatory system</keyword>
<dbReference type="PATRIC" id="fig|1616.3.peg.419"/>
<name>A0A0R2JD21_9LACO</name>
<comment type="caution">
    <text evidence="5">The sequence shown here is derived from an EMBL/GenBank/DDBJ whole genome shotgun (WGS) entry which is preliminary data.</text>
</comment>
<dbReference type="EMBL" id="JQBP01000002">
    <property type="protein sequence ID" value="KRN75248.1"/>
    <property type="molecule type" value="Genomic_DNA"/>
</dbReference>
<evidence type="ECO:0000313" key="5">
    <source>
        <dbReference type="EMBL" id="KRN75248.1"/>
    </source>
</evidence>
<dbReference type="SMART" id="SM00448">
    <property type="entry name" value="REC"/>
    <property type="match status" value="1"/>
</dbReference>
<keyword evidence="6" id="KW-1185">Reference proteome</keyword>
<dbReference type="STRING" id="1616.IV73_GL000406"/>